<reference evidence="13" key="1">
    <citation type="journal article" date="2011" name="Genome Biol.">
        <title>Comparative genomics of the social amoebae Dictyostelium discoideum and Dictyostelium purpureum.</title>
        <authorList>
            <consortium name="US DOE Joint Genome Institute (JGI-PGF)"/>
            <person name="Sucgang R."/>
            <person name="Kuo A."/>
            <person name="Tian X."/>
            <person name="Salerno W."/>
            <person name="Parikh A."/>
            <person name="Feasley C.L."/>
            <person name="Dalin E."/>
            <person name="Tu H."/>
            <person name="Huang E."/>
            <person name="Barry K."/>
            <person name="Lindquist E."/>
            <person name="Shapiro H."/>
            <person name="Bruce D."/>
            <person name="Schmutz J."/>
            <person name="Salamov A."/>
            <person name="Fey P."/>
            <person name="Gaudet P."/>
            <person name="Anjard C."/>
            <person name="Babu M.M."/>
            <person name="Basu S."/>
            <person name="Bushmanova Y."/>
            <person name="van der Wel H."/>
            <person name="Katoh-Kurasawa M."/>
            <person name="Dinh C."/>
            <person name="Coutinho P.M."/>
            <person name="Saito T."/>
            <person name="Elias M."/>
            <person name="Schaap P."/>
            <person name="Kay R.R."/>
            <person name="Henrissat B."/>
            <person name="Eichinger L."/>
            <person name="Rivero F."/>
            <person name="Putnam N.H."/>
            <person name="West C.M."/>
            <person name="Loomis W.F."/>
            <person name="Chisholm R.L."/>
            <person name="Shaulsky G."/>
            <person name="Strassmann J.E."/>
            <person name="Queller D.C."/>
            <person name="Kuspa A."/>
            <person name="Grigoriev I.V."/>
        </authorList>
    </citation>
    <scope>NUCLEOTIDE SEQUENCE [LARGE SCALE GENOMIC DNA]</scope>
    <source>
        <strain evidence="13">QSDP1</strain>
    </source>
</reference>
<dbReference type="SUPFAM" id="SSF81296">
    <property type="entry name" value="E set domains"/>
    <property type="match status" value="1"/>
</dbReference>
<dbReference type="FunCoup" id="F0ZT33">
    <property type="interactions" value="322"/>
</dbReference>
<dbReference type="RefSeq" id="XP_003290582.1">
    <property type="nucleotide sequence ID" value="XM_003290534.1"/>
</dbReference>
<evidence type="ECO:0000256" key="2">
    <source>
        <dbReference type="ARBA" id="ARBA00022448"/>
    </source>
</evidence>
<dbReference type="InParanoid" id="F0ZT33"/>
<feature type="region of interest" description="Disordered" evidence="9">
    <location>
        <begin position="481"/>
        <end position="584"/>
    </location>
</feature>
<evidence type="ECO:0000313" key="12">
    <source>
        <dbReference type="EMBL" id="EGC32897.1"/>
    </source>
</evidence>
<keyword evidence="2" id="KW-0813">Transport</keyword>
<dbReference type="SMART" id="SM00973">
    <property type="entry name" value="Sec63"/>
    <property type="match status" value="1"/>
</dbReference>
<dbReference type="Gene3D" id="1.10.3380.10">
    <property type="entry name" value="Sec63 N-terminal domain-like domain"/>
    <property type="match status" value="1"/>
</dbReference>
<dbReference type="GO" id="GO:0008320">
    <property type="term" value="F:protein transmembrane transporter activity"/>
    <property type="evidence" value="ECO:0000318"/>
    <property type="project" value="GO_Central"/>
</dbReference>
<feature type="region of interest" description="Disordered" evidence="9">
    <location>
        <begin position="680"/>
        <end position="781"/>
    </location>
</feature>
<dbReference type="PROSITE" id="PS50076">
    <property type="entry name" value="DNAJ_2"/>
    <property type="match status" value="1"/>
</dbReference>
<dbReference type="Pfam" id="PF00226">
    <property type="entry name" value="DnaJ"/>
    <property type="match status" value="1"/>
</dbReference>
<feature type="compositionally biased region" description="Acidic residues" evidence="9">
    <location>
        <begin position="550"/>
        <end position="579"/>
    </location>
</feature>
<evidence type="ECO:0000256" key="3">
    <source>
        <dbReference type="ARBA" id="ARBA00022692"/>
    </source>
</evidence>
<dbReference type="PRINTS" id="PR00625">
    <property type="entry name" value="JDOMAIN"/>
</dbReference>
<evidence type="ECO:0000256" key="7">
    <source>
        <dbReference type="ARBA" id="ARBA00023136"/>
    </source>
</evidence>
<evidence type="ECO:0000256" key="8">
    <source>
        <dbReference type="ARBA" id="ARBA00023186"/>
    </source>
</evidence>
<protein>
    <recommendedName>
        <fullName evidence="11">J domain-containing protein</fullName>
    </recommendedName>
</protein>
<feature type="transmembrane region" description="Helical" evidence="10">
    <location>
        <begin position="23"/>
        <end position="43"/>
    </location>
</feature>
<keyword evidence="3 10" id="KW-0812">Transmembrane</keyword>
<dbReference type="eggNOG" id="KOG0951">
    <property type="taxonomic scope" value="Eukaryota"/>
</dbReference>
<feature type="compositionally biased region" description="Pro residues" evidence="9">
    <location>
        <begin position="685"/>
        <end position="694"/>
    </location>
</feature>
<dbReference type="InterPro" id="IPR004179">
    <property type="entry name" value="Sec63-dom"/>
</dbReference>
<dbReference type="PANTHER" id="PTHR24075:SF0">
    <property type="entry name" value="TRANSLOCATION PROTEIN SEC63 HOMOLOG"/>
    <property type="match status" value="1"/>
</dbReference>
<sequence length="781" mass="88602">MKDSPPNYQKETQATDDYKDIEFLQWLSFFLLIVLIPSTIWLWKKFHPKPTPKQFDCTCEGCEKKSNEKINIEKAEMKSTLNKVKLYSVVLLWLLFAGLMFIVVTSKHEVVEPYNPYKILNIEVGASESEIKTAYRQLSKIYHPDKNPDKEDLYMEVSKAYKTLTDIATREKWEKYGNPEGPQRMSVGIALPSWLINKNNSPVVLTAYLLLLVVALPTAVFYWNKSTTSKLLAPIEQQTLALYYHVIDAQTRLKAMIEILAASTEYKSALPDRKSDEENLKVLYQKIPNEYKVKTPRFGAAYIVKGTILLYAHITRINSKDMAPTLKEDLQHILKTYRHYLTGAFQITREKRQLAGLVEICRMSQCIMQSAWEDQSLKQLPHIDNVLLQSLKSSGYSEISKFKNIDKEKRKELLAKGSLNDRQIKDVENILEKIPCQVGVKYKISSDSPTLLASSVCILEIEFTDQIALKKQKQEDALAAASTKKPAAASIKGGARKRVVNKKQTGADKGDKAIEDKSDDEEEQQEESSPKEEKKPKKEKKQKEKKLDEDGNEIEDEENDDSDSDFDSEYSDSDDDDTWEATPKKSLINPAKELYHTPFTFDDKPVSFWVILGNRSKNELVALGKTESFAPGQTLKIPFLSSAEIGKCNYTLYVLCDGYIGCDIEQEISINLEKNPRPIIVQQPNLPPQQPPPAAKEQPTAQQKPKQQEQKPVAAVQQEQPPAVQPQPPANPLSPQPKPLTQKQINQQQKQMKKQMKAQASSSSSSPPEKEKAKIISEDSE</sequence>
<feature type="compositionally biased region" description="Pro residues" evidence="9">
    <location>
        <begin position="723"/>
        <end position="738"/>
    </location>
</feature>
<dbReference type="Proteomes" id="UP000001064">
    <property type="component" value="Unassembled WGS sequence"/>
</dbReference>
<feature type="compositionally biased region" description="Low complexity" evidence="9">
    <location>
        <begin position="695"/>
        <end position="722"/>
    </location>
</feature>
<keyword evidence="5" id="KW-0653">Protein transport</keyword>
<dbReference type="OrthoDB" id="1734229at2759"/>
<dbReference type="PANTHER" id="PTHR24075">
    <property type="entry name" value="SEC63 DOMAIN-CONTAINING"/>
    <property type="match status" value="1"/>
</dbReference>
<evidence type="ECO:0000256" key="10">
    <source>
        <dbReference type="SAM" id="Phobius"/>
    </source>
</evidence>
<name>F0ZT33_DICPU</name>
<dbReference type="Pfam" id="PF02889">
    <property type="entry name" value="Sec63"/>
    <property type="match status" value="1"/>
</dbReference>
<dbReference type="CDD" id="cd06257">
    <property type="entry name" value="DnaJ"/>
    <property type="match status" value="1"/>
</dbReference>
<evidence type="ECO:0000259" key="11">
    <source>
        <dbReference type="PROSITE" id="PS50076"/>
    </source>
</evidence>
<evidence type="ECO:0000256" key="5">
    <source>
        <dbReference type="ARBA" id="ARBA00022927"/>
    </source>
</evidence>
<dbReference type="STRING" id="5786.F0ZT33"/>
<evidence type="ECO:0000313" key="13">
    <source>
        <dbReference type="Proteomes" id="UP000001064"/>
    </source>
</evidence>
<comment type="subcellular location">
    <subcellularLocation>
        <location evidence="1">Endoplasmic reticulum membrane</location>
        <topology evidence="1">Multi-pass membrane protein</topology>
    </subcellularLocation>
</comment>
<dbReference type="InterPro" id="IPR014756">
    <property type="entry name" value="Ig_E-set"/>
</dbReference>
<feature type="compositionally biased region" description="Acidic residues" evidence="9">
    <location>
        <begin position="517"/>
        <end position="526"/>
    </location>
</feature>
<dbReference type="GeneID" id="10508047"/>
<dbReference type="FunFam" id="1.10.3380.10:FF:000043">
    <property type="entry name" value="Uncharacterized protein"/>
    <property type="match status" value="1"/>
</dbReference>
<organism evidence="12 13">
    <name type="scientific">Dictyostelium purpureum</name>
    <name type="common">Slime mold</name>
    <dbReference type="NCBI Taxonomy" id="5786"/>
    <lineage>
        <taxon>Eukaryota</taxon>
        <taxon>Amoebozoa</taxon>
        <taxon>Evosea</taxon>
        <taxon>Eumycetozoa</taxon>
        <taxon>Dictyostelia</taxon>
        <taxon>Dictyosteliales</taxon>
        <taxon>Dictyosteliaceae</taxon>
        <taxon>Dictyostelium</taxon>
    </lineage>
</organism>
<dbReference type="Gene3D" id="1.10.287.110">
    <property type="entry name" value="DnaJ domain"/>
    <property type="match status" value="1"/>
</dbReference>
<dbReference type="InterPro" id="IPR035892">
    <property type="entry name" value="C2_domain_sf"/>
</dbReference>
<dbReference type="SUPFAM" id="SSF158702">
    <property type="entry name" value="Sec63 N-terminal domain-like"/>
    <property type="match status" value="1"/>
</dbReference>
<dbReference type="GO" id="GO:0031207">
    <property type="term" value="C:Sec62/Sec63 complex"/>
    <property type="evidence" value="ECO:0000318"/>
    <property type="project" value="GO_Central"/>
</dbReference>
<dbReference type="FunFam" id="2.60.40.150:FF:000522">
    <property type="entry name" value="Uncharacterized protein"/>
    <property type="match status" value="1"/>
</dbReference>
<dbReference type="SMART" id="SM00271">
    <property type="entry name" value="DnaJ"/>
    <property type="match status" value="1"/>
</dbReference>
<evidence type="ECO:0000256" key="6">
    <source>
        <dbReference type="ARBA" id="ARBA00022989"/>
    </source>
</evidence>
<keyword evidence="4" id="KW-0256">Endoplasmic reticulum</keyword>
<keyword evidence="6 10" id="KW-1133">Transmembrane helix</keyword>
<evidence type="ECO:0000256" key="4">
    <source>
        <dbReference type="ARBA" id="ARBA00022824"/>
    </source>
</evidence>
<dbReference type="EMBL" id="GL871168">
    <property type="protein sequence ID" value="EGC32897.1"/>
    <property type="molecule type" value="Genomic_DNA"/>
</dbReference>
<evidence type="ECO:0000256" key="1">
    <source>
        <dbReference type="ARBA" id="ARBA00004477"/>
    </source>
</evidence>
<feature type="compositionally biased region" description="Basic and acidic residues" evidence="9">
    <location>
        <begin position="768"/>
        <end position="781"/>
    </location>
</feature>
<dbReference type="eggNOG" id="KOG0721">
    <property type="taxonomic scope" value="Eukaryota"/>
</dbReference>
<gene>
    <name evidence="12" type="ORF">DICPUDRAFT_155106</name>
</gene>
<accession>F0ZT33</accession>
<feature type="compositionally biased region" description="Low complexity" evidence="9">
    <location>
        <begin position="757"/>
        <end position="767"/>
    </location>
</feature>
<feature type="compositionally biased region" description="Basic and acidic residues" evidence="9">
    <location>
        <begin position="505"/>
        <end position="516"/>
    </location>
</feature>
<dbReference type="KEGG" id="dpp:DICPUDRAFT_155106"/>
<keyword evidence="13" id="KW-1185">Reference proteome</keyword>
<feature type="domain" description="J" evidence="11">
    <location>
        <begin position="115"/>
        <end position="177"/>
    </location>
</feature>
<dbReference type="AlphaFoldDB" id="F0ZT33"/>
<dbReference type="GO" id="GO:0006614">
    <property type="term" value="P:SRP-dependent cotranslational protein targeting to membrane"/>
    <property type="evidence" value="ECO:0000318"/>
    <property type="project" value="GO_Central"/>
</dbReference>
<dbReference type="SUPFAM" id="SSF46565">
    <property type="entry name" value="Chaperone J-domain"/>
    <property type="match status" value="1"/>
</dbReference>
<keyword evidence="8" id="KW-0143">Chaperone</keyword>
<evidence type="ECO:0000256" key="9">
    <source>
        <dbReference type="SAM" id="MobiDB-lite"/>
    </source>
</evidence>
<feature type="transmembrane region" description="Helical" evidence="10">
    <location>
        <begin position="84"/>
        <end position="104"/>
    </location>
</feature>
<dbReference type="Gene3D" id="1.10.150.20">
    <property type="entry name" value="5' to 3' exonuclease, C-terminal subdomain"/>
    <property type="match status" value="1"/>
</dbReference>
<dbReference type="VEuPathDB" id="AmoebaDB:DICPUDRAFT_155106"/>
<dbReference type="GO" id="GO:0006620">
    <property type="term" value="P:post-translational protein targeting to endoplasmic reticulum membrane"/>
    <property type="evidence" value="ECO:0000318"/>
    <property type="project" value="GO_Central"/>
</dbReference>
<feature type="transmembrane region" description="Helical" evidence="10">
    <location>
        <begin position="203"/>
        <end position="223"/>
    </location>
</feature>
<dbReference type="InterPro" id="IPR001623">
    <property type="entry name" value="DnaJ_domain"/>
</dbReference>
<feature type="compositionally biased region" description="Low complexity" evidence="9">
    <location>
        <begin position="481"/>
        <end position="490"/>
    </location>
</feature>
<dbReference type="Gene3D" id="2.60.40.150">
    <property type="entry name" value="C2 domain"/>
    <property type="match status" value="1"/>
</dbReference>
<dbReference type="OMA" id="TIENCMH"/>
<keyword evidence="7 10" id="KW-0472">Membrane</keyword>
<dbReference type="InterPro" id="IPR036869">
    <property type="entry name" value="J_dom_sf"/>
</dbReference>
<feature type="compositionally biased region" description="Basic and acidic residues" evidence="9">
    <location>
        <begin position="528"/>
        <end position="549"/>
    </location>
</feature>
<proteinExistence type="predicted"/>